<dbReference type="InterPro" id="IPR050109">
    <property type="entry name" value="HTH-type_TetR-like_transc_reg"/>
</dbReference>
<dbReference type="InterPro" id="IPR023772">
    <property type="entry name" value="DNA-bd_HTH_TetR-type_CS"/>
</dbReference>
<dbReference type="AlphaFoldDB" id="A0A842JJD5"/>
<accession>A0A842JJD5</accession>
<dbReference type="PROSITE" id="PS50977">
    <property type="entry name" value="HTH_TETR_2"/>
    <property type="match status" value="1"/>
</dbReference>
<organism evidence="6 7">
    <name type="scientific">Gordonibacter massiliensis</name>
    <name type="common">ex Traore et al. 2017</name>
    <dbReference type="NCBI Taxonomy" id="1841863"/>
    <lineage>
        <taxon>Bacteria</taxon>
        <taxon>Bacillati</taxon>
        <taxon>Actinomycetota</taxon>
        <taxon>Coriobacteriia</taxon>
        <taxon>Eggerthellales</taxon>
        <taxon>Eggerthellaceae</taxon>
        <taxon>Gordonibacter</taxon>
    </lineage>
</organism>
<dbReference type="InterPro" id="IPR001647">
    <property type="entry name" value="HTH_TetR"/>
</dbReference>
<sequence>MQVVRTVKDPEERRLEILDTAMRLFVERGYDAVSMRDIARAADVTPGLAYHYFDSKQKLFAAALEAYAAECTEGFLHILDDGQLTLADKMDALFAAVADEEGLRYHDFFHAEGNRAFHEQLSFALCERMYPHLLAAVKAEARRRGAVVRDPEVLVNFITYGQLGLMSDRSMPDPRKLELIRNYVEVLMESQIEPA</sequence>
<dbReference type="PANTHER" id="PTHR30055:SF234">
    <property type="entry name" value="HTH-TYPE TRANSCRIPTIONAL REGULATOR BETI"/>
    <property type="match status" value="1"/>
</dbReference>
<feature type="DNA-binding region" description="H-T-H motif" evidence="4">
    <location>
        <begin position="34"/>
        <end position="53"/>
    </location>
</feature>
<proteinExistence type="predicted"/>
<evidence type="ECO:0000313" key="6">
    <source>
        <dbReference type="EMBL" id="MBC2889329.1"/>
    </source>
</evidence>
<keyword evidence="2 4" id="KW-0238">DNA-binding</keyword>
<gene>
    <name evidence="6" type="ORF">H7313_08210</name>
</gene>
<evidence type="ECO:0000256" key="1">
    <source>
        <dbReference type="ARBA" id="ARBA00023015"/>
    </source>
</evidence>
<keyword evidence="3" id="KW-0804">Transcription</keyword>
<evidence type="ECO:0000256" key="3">
    <source>
        <dbReference type="ARBA" id="ARBA00023163"/>
    </source>
</evidence>
<dbReference type="GO" id="GO:0000976">
    <property type="term" value="F:transcription cis-regulatory region binding"/>
    <property type="evidence" value="ECO:0007669"/>
    <property type="project" value="TreeGrafter"/>
</dbReference>
<dbReference type="GO" id="GO:0003700">
    <property type="term" value="F:DNA-binding transcription factor activity"/>
    <property type="evidence" value="ECO:0007669"/>
    <property type="project" value="TreeGrafter"/>
</dbReference>
<reference evidence="6 7" key="1">
    <citation type="submission" date="2020-08" db="EMBL/GenBank/DDBJ databases">
        <authorList>
            <person name="Liu C."/>
            <person name="Sun Q."/>
        </authorList>
    </citation>
    <scope>NUCLEOTIDE SEQUENCE [LARGE SCALE GENOMIC DNA]</scope>
    <source>
        <strain evidence="6 7">N22</strain>
    </source>
</reference>
<dbReference type="InterPro" id="IPR009057">
    <property type="entry name" value="Homeodomain-like_sf"/>
</dbReference>
<evidence type="ECO:0000313" key="7">
    <source>
        <dbReference type="Proteomes" id="UP000587396"/>
    </source>
</evidence>
<dbReference type="SUPFAM" id="SSF46689">
    <property type="entry name" value="Homeodomain-like"/>
    <property type="match status" value="1"/>
</dbReference>
<name>A0A842JJD5_9ACTN</name>
<dbReference type="RefSeq" id="WP_185905185.1">
    <property type="nucleotide sequence ID" value="NZ_JACMSE010000005.1"/>
</dbReference>
<dbReference type="PANTHER" id="PTHR30055">
    <property type="entry name" value="HTH-TYPE TRANSCRIPTIONAL REGULATOR RUTR"/>
    <property type="match status" value="1"/>
</dbReference>
<dbReference type="Proteomes" id="UP000587396">
    <property type="component" value="Unassembled WGS sequence"/>
</dbReference>
<dbReference type="PRINTS" id="PR00455">
    <property type="entry name" value="HTHTETR"/>
</dbReference>
<keyword evidence="7" id="KW-1185">Reference proteome</keyword>
<dbReference type="Pfam" id="PF00440">
    <property type="entry name" value="TetR_N"/>
    <property type="match status" value="1"/>
</dbReference>
<dbReference type="PROSITE" id="PS01081">
    <property type="entry name" value="HTH_TETR_1"/>
    <property type="match status" value="1"/>
</dbReference>
<dbReference type="EMBL" id="JACMSE010000005">
    <property type="protein sequence ID" value="MBC2889329.1"/>
    <property type="molecule type" value="Genomic_DNA"/>
</dbReference>
<evidence type="ECO:0000256" key="2">
    <source>
        <dbReference type="ARBA" id="ARBA00023125"/>
    </source>
</evidence>
<dbReference type="Gene3D" id="1.10.357.10">
    <property type="entry name" value="Tetracycline Repressor, domain 2"/>
    <property type="match status" value="1"/>
</dbReference>
<evidence type="ECO:0000259" key="5">
    <source>
        <dbReference type="PROSITE" id="PS50977"/>
    </source>
</evidence>
<evidence type="ECO:0000256" key="4">
    <source>
        <dbReference type="PROSITE-ProRule" id="PRU00335"/>
    </source>
</evidence>
<comment type="caution">
    <text evidence="6">The sequence shown here is derived from an EMBL/GenBank/DDBJ whole genome shotgun (WGS) entry which is preliminary data.</text>
</comment>
<protein>
    <submittedName>
        <fullName evidence="6">TetR/AcrR family transcriptional regulator</fullName>
    </submittedName>
</protein>
<feature type="domain" description="HTH tetR-type" evidence="5">
    <location>
        <begin position="11"/>
        <end position="71"/>
    </location>
</feature>
<keyword evidence="1" id="KW-0805">Transcription regulation</keyword>